<feature type="region of interest" description="Disordered" evidence="10">
    <location>
        <begin position="510"/>
        <end position="539"/>
    </location>
</feature>
<dbReference type="GO" id="GO:0005524">
    <property type="term" value="F:ATP binding"/>
    <property type="evidence" value="ECO:0007669"/>
    <property type="project" value="UniProtKB-KW"/>
</dbReference>
<feature type="compositionally biased region" description="Polar residues" evidence="10">
    <location>
        <begin position="54"/>
        <end position="64"/>
    </location>
</feature>
<evidence type="ECO:0000256" key="10">
    <source>
        <dbReference type="SAM" id="MobiDB-lite"/>
    </source>
</evidence>
<proteinExistence type="inferred from homology"/>
<dbReference type="GO" id="GO:0016787">
    <property type="term" value="F:hydrolase activity"/>
    <property type="evidence" value="ECO:0007669"/>
    <property type="project" value="UniProtKB-KW"/>
</dbReference>
<evidence type="ECO:0000256" key="3">
    <source>
        <dbReference type="ARBA" id="ARBA00022741"/>
    </source>
</evidence>
<dbReference type="EMBL" id="CM029050">
    <property type="protein sequence ID" value="KAG2569023.1"/>
    <property type="molecule type" value="Genomic_DNA"/>
</dbReference>
<dbReference type="SUPFAM" id="SSF52540">
    <property type="entry name" value="P-loop containing nucleoside triphosphate hydrolases"/>
    <property type="match status" value="2"/>
</dbReference>
<dbReference type="SUPFAM" id="SSF57850">
    <property type="entry name" value="RING/U-box"/>
    <property type="match status" value="1"/>
</dbReference>
<dbReference type="GO" id="GO:0006281">
    <property type="term" value="P:DNA repair"/>
    <property type="evidence" value="ECO:0007669"/>
    <property type="project" value="TreeGrafter"/>
</dbReference>
<keyword evidence="3" id="KW-0547">Nucleotide-binding</keyword>
<dbReference type="GO" id="GO:0005634">
    <property type="term" value="C:nucleus"/>
    <property type="evidence" value="ECO:0007669"/>
    <property type="project" value="TreeGrafter"/>
</dbReference>
<dbReference type="AlphaFoldDB" id="A0A8T0Q8D3"/>
<dbReference type="InterPro" id="IPR027417">
    <property type="entry name" value="P-loop_NTPase"/>
</dbReference>
<feature type="domain" description="Helicase C-terminal" evidence="13">
    <location>
        <begin position="863"/>
        <end position="1027"/>
    </location>
</feature>
<keyword evidence="2" id="KW-0479">Metal-binding</keyword>
<dbReference type="InterPro" id="IPR013083">
    <property type="entry name" value="Znf_RING/FYVE/PHD"/>
</dbReference>
<sequence>MDIIDLSSDIEEGIIDLSSDSEDNNEFHSCREDDTDYDDPVSPYHLPLVPLSTAPDQKSVEQPTSLEYDDWHEIAKKEYDDWFSSRNASSSYDDWHKIAKKEYDDWFSSRNASSSYSPVENRSTTEMSSGVSNDISRDIPLSITYGSAAKSEHFYVPSVEHQLPQSFTNGSFSPQSFAPTHSSLGDNIIKEEPAMKFSGFQRFTANGNGMFSSTMPTDDVFVYGGPHSHRIFPPPMSSRTSVNDAKVDNDVEQRLFGHDESAVYEEALKHISQEKGEEDLPEGVMSVSLLKHQKMALAWMLSKENSSHCLGGILADDQGLGKTISTIALIQKERVKQSRFMTSGSYCTTSVLSIDDDDDDVVIDMDKKELKAETLNKLHDSTQLHVANSLKLSDWQSGTVTDCVEPRKKTRVKPPASTLGPKIRPPAGTLVVCPASVLRQWANELSAKVMEGSKLSVLVYHGGSRTRDPNELAKYDVVVTTYMTVANEVPKENSDDDKKDREMSGICPELCVGGKRKRPKKKQSKAKKKNKPSNSDGGPLARVRWFRVVLDEAQTIKNYRTQVSRACCGLRAERRWCLSGTPIQNKIDDLYSYFCFLKYEPYSKFSSFKYMIKYPISKDSVRGYKKLQAILRIVLLRRTKETLIDGEPILKLPAKTIQLSKIDFTPEERAFYVTLEEGSRQKFKAYDAAGTIKENYANILVLLLRLRQACDHPLLLNGQESDLIDNNSIEMAKQLPKQTVTDLLEKLERGPAICSICSDPPEDAVVATCGHVFCYQCVHDSLTGDAHVCPYPFCGKKLSVRSVFTPAVLKLSILPKLEIDQKTSCSTVDDKASSICDSSYISSKIREAVGILKSIIKTRAITMGDDTAESIPSEEAPVKTIVFSQWTGMLDLMELSLNSNNIQFRRLDGSMCLNLREKGVNEFQTYPEVRVMLMSLKAGNLGLNMVAASHVIMLDPWWNPYAEDQAVDRAHRIGQTRPVTVSRFTVKDTVEDRILALQEKKRTMVQSAFGEDGSGGNATRLTVEDLRYLFMV</sequence>
<feature type="domain" description="RING-type" evidence="11">
    <location>
        <begin position="754"/>
        <end position="790"/>
    </location>
</feature>
<dbReference type="InterPro" id="IPR001650">
    <property type="entry name" value="Helicase_C-like"/>
</dbReference>
<organism evidence="14 15">
    <name type="scientific">Panicum virgatum</name>
    <name type="common">Blackwell switchgrass</name>
    <dbReference type="NCBI Taxonomy" id="38727"/>
    <lineage>
        <taxon>Eukaryota</taxon>
        <taxon>Viridiplantae</taxon>
        <taxon>Streptophyta</taxon>
        <taxon>Embryophyta</taxon>
        <taxon>Tracheophyta</taxon>
        <taxon>Spermatophyta</taxon>
        <taxon>Magnoliopsida</taxon>
        <taxon>Liliopsida</taxon>
        <taxon>Poales</taxon>
        <taxon>Poaceae</taxon>
        <taxon>PACMAD clade</taxon>
        <taxon>Panicoideae</taxon>
        <taxon>Panicodae</taxon>
        <taxon>Paniceae</taxon>
        <taxon>Panicinae</taxon>
        <taxon>Panicum</taxon>
        <taxon>Panicum sect. Hiantes</taxon>
    </lineage>
</organism>
<dbReference type="InterPro" id="IPR014001">
    <property type="entry name" value="Helicase_ATP-bd"/>
</dbReference>
<evidence type="ECO:0000256" key="1">
    <source>
        <dbReference type="ARBA" id="ARBA00008438"/>
    </source>
</evidence>
<keyword evidence="8" id="KW-0067">ATP-binding</keyword>
<dbReference type="PROSITE" id="PS51192">
    <property type="entry name" value="HELICASE_ATP_BIND_1"/>
    <property type="match status" value="1"/>
</dbReference>
<gene>
    <name evidence="14" type="ORF">PVAP13_7NG367000</name>
</gene>
<comment type="similarity">
    <text evidence="1">Belongs to the SNF2/RAD54 helicase family. RAD16 subfamily.</text>
</comment>
<evidence type="ECO:0000259" key="11">
    <source>
        <dbReference type="PROSITE" id="PS50089"/>
    </source>
</evidence>
<feature type="domain" description="Helicase ATP-binding" evidence="12">
    <location>
        <begin position="428"/>
        <end position="600"/>
    </location>
</feature>
<dbReference type="EMBL" id="CM029050">
    <property type="protein sequence ID" value="KAG2569019.1"/>
    <property type="molecule type" value="Genomic_DNA"/>
</dbReference>
<dbReference type="InterPro" id="IPR001841">
    <property type="entry name" value="Znf_RING"/>
</dbReference>
<dbReference type="InterPro" id="IPR017907">
    <property type="entry name" value="Znf_RING_CS"/>
</dbReference>
<dbReference type="Pfam" id="PF00176">
    <property type="entry name" value="SNF2-rel_dom"/>
    <property type="match status" value="1"/>
</dbReference>
<keyword evidence="15" id="KW-1185">Reference proteome</keyword>
<keyword evidence="7" id="KW-0862">Zinc</keyword>
<dbReference type="SMART" id="SM00490">
    <property type="entry name" value="HELICc"/>
    <property type="match status" value="1"/>
</dbReference>
<dbReference type="Pfam" id="PF00097">
    <property type="entry name" value="zf-C3HC4"/>
    <property type="match status" value="1"/>
</dbReference>
<protein>
    <submittedName>
        <fullName evidence="14">Uncharacterized protein</fullName>
    </submittedName>
</protein>
<dbReference type="Gene3D" id="3.40.50.10810">
    <property type="entry name" value="Tandem AAA-ATPase domain"/>
    <property type="match status" value="3"/>
</dbReference>
<evidence type="ECO:0000256" key="5">
    <source>
        <dbReference type="ARBA" id="ARBA00022801"/>
    </source>
</evidence>
<feature type="compositionally biased region" description="Basic residues" evidence="10">
    <location>
        <begin position="514"/>
        <end position="531"/>
    </location>
</feature>
<dbReference type="GO" id="GO:0008270">
    <property type="term" value="F:zinc ion binding"/>
    <property type="evidence" value="ECO:0007669"/>
    <property type="project" value="UniProtKB-KW"/>
</dbReference>
<dbReference type="Pfam" id="PF00271">
    <property type="entry name" value="Helicase_C"/>
    <property type="match status" value="1"/>
</dbReference>
<keyword evidence="6" id="KW-0347">Helicase</keyword>
<accession>A0A8T0Q8D3</accession>
<feature type="region of interest" description="Disordered" evidence="10">
    <location>
        <begin position="16"/>
        <end position="64"/>
    </location>
</feature>
<evidence type="ECO:0000259" key="12">
    <source>
        <dbReference type="PROSITE" id="PS51192"/>
    </source>
</evidence>
<dbReference type="PROSITE" id="PS50089">
    <property type="entry name" value="ZF_RING_2"/>
    <property type="match status" value="1"/>
</dbReference>
<evidence type="ECO:0000256" key="6">
    <source>
        <dbReference type="ARBA" id="ARBA00022806"/>
    </source>
</evidence>
<dbReference type="Gene3D" id="3.30.40.10">
    <property type="entry name" value="Zinc/RING finger domain, C3HC4 (zinc finger)"/>
    <property type="match status" value="1"/>
</dbReference>
<dbReference type="Proteomes" id="UP000823388">
    <property type="component" value="Chromosome 7N"/>
</dbReference>
<name>A0A8T0Q8D3_PANVG</name>
<dbReference type="GO" id="GO:0008094">
    <property type="term" value="F:ATP-dependent activity, acting on DNA"/>
    <property type="evidence" value="ECO:0007669"/>
    <property type="project" value="TreeGrafter"/>
</dbReference>
<reference evidence="14" key="1">
    <citation type="submission" date="2020-05" db="EMBL/GenBank/DDBJ databases">
        <title>WGS assembly of Panicum virgatum.</title>
        <authorList>
            <person name="Lovell J.T."/>
            <person name="Jenkins J."/>
            <person name="Shu S."/>
            <person name="Juenger T.E."/>
            <person name="Schmutz J."/>
        </authorList>
    </citation>
    <scope>NUCLEOTIDE SEQUENCE</scope>
    <source>
        <strain evidence="14">AP13</strain>
    </source>
</reference>
<dbReference type="InterPro" id="IPR049730">
    <property type="entry name" value="SNF2/RAD54-like_C"/>
</dbReference>
<dbReference type="CDD" id="cd18008">
    <property type="entry name" value="DEXDc_SHPRH-like"/>
    <property type="match status" value="1"/>
</dbReference>
<dbReference type="SMART" id="SM00184">
    <property type="entry name" value="RING"/>
    <property type="match status" value="1"/>
</dbReference>
<dbReference type="PANTHER" id="PTHR45626:SF3">
    <property type="entry name" value="OS04G0629300 PROTEIN"/>
    <property type="match status" value="1"/>
</dbReference>
<dbReference type="GO" id="GO:0004386">
    <property type="term" value="F:helicase activity"/>
    <property type="evidence" value="ECO:0007669"/>
    <property type="project" value="UniProtKB-KW"/>
</dbReference>
<evidence type="ECO:0000256" key="9">
    <source>
        <dbReference type="PROSITE-ProRule" id="PRU00175"/>
    </source>
</evidence>
<evidence type="ECO:0000256" key="7">
    <source>
        <dbReference type="ARBA" id="ARBA00022833"/>
    </source>
</evidence>
<comment type="caution">
    <text evidence="14">The sequence shown here is derived from an EMBL/GenBank/DDBJ whole genome shotgun (WGS) entry which is preliminary data.</text>
</comment>
<feature type="region of interest" description="Disordered" evidence="10">
    <location>
        <begin position="110"/>
        <end position="132"/>
    </location>
</feature>
<dbReference type="InterPro" id="IPR000330">
    <property type="entry name" value="SNF2_N"/>
</dbReference>
<dbReference type="FunFam" id="3.40.50.10810:FF:000068">
    <property type="entry name" value="SNF2 domain-containing protein / helicase domain-containing protein / zinc finger protein-like protein"/>
    <property type="match status" value="1"/>
</dbReference>
<dbReference type="EMBL" id="CM029050">
    <property type="protein sequence ID" value="KAG2569022.1"/>
    <property type="molecule type" value="Genomic_DNA"/>
</dbReference>
<evidence type="ECO:0000256" key="4">
    <source>
        <dbReference type="ARBA" id="ARBA00022771"/>
    </source>
</evidence>
<dbReference type="InterPro" id="IPR018957">
    <property type="entry name" value="Znf_C3HC4_RING-type"/>
</dbReference>
<dbReference type="EMBL" id="CM029050">
    <property type="protein sequence ID" value="KAG2569021.1"/>
    <property type="molecule type" value="Genomic_DNA"/>
</dbReference>
<dbReference type="Gene3D" id="3.40.50.300">
    <property type="entry name" value="P-loop containing nucleotide triphosphate hydrolases"/>
    <property type="match status" value="1"/>
</dbReference>
<dbReference type="InterPro" id="IPR050628">
    <property type="entry name" value="SNF2_RAD54_helicase_TF"/>
</dbReference>
<evidence type="ECO:0000256" key="8">
    <source>
        <dbReference type="ARBA" id="ARBA00022840"/>
    </source>
</evidence>
<evidence type="ECO:0000259" key="13">
    <source>
        <dbReference type="PROSITE" id="PS51194"/>
    </source>
</evidence>
<dbReference type="OrthoDB" id="448448at2759"/>
<dbReference type="PROSITE" id="PS51194">
    <property type="entry name" value="HELICASE_CTER"/>
    <property type="match status" value="1"/>
</dbReference>
<keyword evidence="5" id="KW-0378">Hydrolase</keyword>
<dbReference type="CDD" id="cd18793">
    <property type="entry name" value="SF2_C_SNF"/>
    <property type="match status" value="1"/>
</dbReference>
<dbReference type="InterPro" id="IPR038718">
    <property type="entry name" value="SNF2-like_sf"/>
</dbReference>
<dbReference type="PROSITE" id="PS00518">
    <property type="entry name" value="ZF_RING_1"/>
    <property type="match status" value="1"/>
</dbReference>
<dbReference type="SMART" id="SM00487">
    <property type="entry name" value="DEXDc"/>
    <property type="match status" value="1"/>
</dbReference>
<keyword evidence="4 9" id="KW-0863">Zinc-finger</keyword>
<evidence type="ECO:0000256" key="2">
    <source>
        <dbReference type="ARBA" id="ARBA00022723"/>
    </source>
</evidence>
<evidence type="ECO:0000313" key="14">
    <source>
        <dbReference type="EMBL" id="KAG2569019.1"/>
    </source>
</evidence>
<dbReference type="PANTHER" id="PTHR45626">
    <property type="entry name" value="TRANSCRIPTION TERMINATION FACTOR 2-RELATED"/>
    <property type="match status" value="1"/>
</dbReference>
<evidence type="ECO:0000313" key="15">
    <source>
        <dbReference type="Proteomes" id="UP000823388"/>
    </source>
</evidence>